<dbReference type="GO" id="GO:0003677">
    <property type="term" value="F:DNA binding"/>
    <property type="evidence" value="ECO:0007669"/>
    <property type="project" value="UniProtKB-KW"/>
</dbReference>
<dbReference type="PRINTS" id="PR00598">
    <property type="entry name" value="HTHMARR"/>
</dbReference>
<dbReference type="PANTHER" id="PTHR33164">
    <property type="entry name" value="TRANSCRIPTIONAL REGULATOR, MARR FAMILY"/>
    <property type="match status" value="1"/>
</dbReference>
<dbReference type="RefSeq" id="WP_142104964.1">
    <property type="nucleotide sequence ID" value="NZ_VFPH01000002.1"/>
</dbReference>
<dbReference type="SUPFAM" id="SSF46785">
    <property type="entry name" value="Winged helix' DNA-binding domain"/>
    <property type="match status" value="1"/>
</dbReference>
<dbReference type="InterPro" id="IPR036390">
    <property type="entry name" value="WH_DNA-bd_sf"/>
</dbReference>
<dbReference type="Proteomes" id="UP000319818">
    <property type="component" value="Unassembled WGS sequence"/>
</dbReference>
<dbReference type="AlphaFoldDB" id="A0A543FWQ7"/>
<dbReference type="InterPro" id="IPR039422">
    <property type="entry name" value="MarR/SlyA-like"/>
</dbReference>
<dbReference type="SMART" id="SM00347">
    <property type="entry name" value="HTH_MARR"/>
    <property type="match status" value="1"/>
</dbReference>
<dbReference type="OrthoDB" id="3217017at2"/>
<evidence type="ECO:0000313" key="4">
    <source>
        <dbReference type="Proteomes" id="UP000319818"/>
    </source>
</evidence>
<accession>A0A543FWQ7</accession>
<feature type="domain" description="HTH marR-type" evidence="2">
    <location>
        <begin position="10"/>
        <end position="141"/>
    </location>
</feature>
<dbReference type="EMBL" id="VFPH01000002">
    <property type="protein sequence ID" value="TQM38272.1"/>
    <property type="molecule type" value="Genomic_DNA"/>
</dbReference>
<evidence type="ECO:0000259" key="2">
    <source>
        <dbReference type="PROSITE" id="PS50995"/>
    </source>
</evidence>
<reference evidence="3 4" key="1">
    <citation type="submission" date="2019-06" db="EMBL/GenBank/DDBJ databases">
        <title>Sequencing the genomes of 1000 actinobacteria strains.</title>
        <authorList>
            <person name="Klenk H.-P."/>
        </authorList>
    </citation>
    <scope>NUCLEOTIDE SEQUENCE [LARGE SCALE GENOMIC DNA]</scope>
    <source>
        <strain evidence="3 4">DSM 45511</strain>
    </source>
</reference>
<dbReference type="PROSITE" id="PS50995">
    <property type="entry name" value="HTH_MARR_2"/>
    <property type="match status" value="1"/>
</dbReference>
<organism evidence="3 4">
    <name type="scientific">Pseudonocardia cypriaca</name>
    <dbReference type="NCBI Taxonomy" id="882449"/>
    <lineage>
        <taxon>Bacteria</taxon>
        <taxon>Bacillati</taxon>
        <taxon>Actinomycetota</taxon>
        <taxon>Actinomycetes</taxon>
        <taxon>Pseudonocardiales</taxon>
        <taxon>Pseudonocardiaceae</taxon>
        <taxon>Pseudonocardia</taxon>
    </lineage>
</organism>
<evidence type="ECO:0000256" key="1">
    <source>
        <dbReference type="SAM" id="MobiDB-lite"/>
    </source>
</evidence>
<dbReference type="GO" id="GO:0006950">
    <property type="term" value="P:response to stress"/>
    <property type="evidence" value="ECO:0007669"/>
    <property type="project" value="TreeGrafter"/>
</dbReference>
<dbReference type="PANTHER" id="PTHR33164:SF43">
    <property type="entry name" value="HTH-TYPE TRANSCRIPTIONAL REPRESSOR YETL"/>
    <property type="match status" value="1"/>
</dbReference>
<comment type="caution">
    <text evidence="3">The sequence shown here is derived from an EMBL/GenBank/DDBJ whole genome shotgun (WGS) entry which is preliminary data.</text>
</comment>
<keyword evidence="3" id="KW-0238">DNA-binding</keyword>
<gene>
    <name evidence="3" type="ORF">FB388_5503</name>
</gene>
<dbReference type="Gene3D" id="1.10.10.10">
    <property type="entry name" value="Winged helix-like DNA-binding domain superfamily/Winged helix DNA-binding domain"/>
    <property type="match status" value="1"/>
</dbReference>
<protein>
    <submittedName>
        <fullName evidence="3">DNA-binding MarR family transcriptional regulator</fullName>
    </submittedName>
</protein>
<evidence type="ECO:0000313" key="3">
    <source>
        <dbReference type="EMBL" id="TQM38272.1"/>
    </source>
</evidence>
<dbReference type="Pfam" id="PF12802">
    <property type="entry name" value="MarR_2"/>
    <property type="match status" value="1"/>
</dbReference>
<name>A0A543FWQ7_9PSEU</name>
<proteinExistence type="predicted"/>
<dbReference type="GO" id="GO:0003700">
    <property type="term" value="F:DNA-binding transcription factor activity"/>
    <property type="evidence" value="ECO:0007669"/>
    <property type="project" value="InterPro"/>
</dbReference>
<feature type="region of interest" description="Disordered" evidence="1">
    <location>
        <begin position="143"/>
        <end position="162"/>
    </location>
</feature>
<dbReference type="InterPro" id="IPR000835">
    <property type="entry name" value="HTH_MarR-typ"/>
</dbReference>
<dbReference type="InterPro" id="IPR036388">
    <property type="entry name" value="WH-like_DNA-bd_sf"/>
</dbReference>
<sequence length="162" mass="17506">MDARSDDEIRADLSYLFDKASQALAARMGTVLGELGMTVRDYCVLAKAGAHELTQGELAEMALLDKTTMVVTCDHLEKAGLAQRTPSPADRRVRIVRTTEAGDEAVAKARDVIDDLYGEVLGVLTPEQRTVLLDALMKLVTHGGPLSAVEPNPHAPRRKRGA</sequence>
<keyword evidence="4" id="KW-1185">Reference proteome</keyword>